<dbReference type="CDD" id="cd00130">
    <property type="entry name" value="PAS"/>
    <property type="match status" value="5"/>
</dbReference>
<comment type="catalytic activity">
    <reaction evidence="1">
        <text>ATP + protein L-histidine = ADP + protein N-phospho-L-histidine.</text>
        <dbReference type="EC" id="2.7.13.3"/>
    </reaction>
</comment>
<dbReference type="InterPro" id="IPR001610">
    <property type="entry name" value="PAC"/>
</dbReference>
<protein>
    <recommendedName>
        <fullName evidence="2">histidine kinase</fullName>
        <ecNumber evidence="2">2.7.13.3</ecNumber>
    </recommendedName>
</protein>
<feature type="domain" description="PAS" evidence="8">
    <location>
        <begin position="282"/>
        <end position="312"/>
    </location>
</feature>
<dbReference type="STRING" id="1285242.A6A04_13895"/>
<proteinExistence type="predicted"/>
<evidence type="ECO:0000313" key="11">
    <source>
        <dbReference type="Proteomes" id="UP000078428"/>
    </source>
</evidence>
<keyword evidence="4" id="KW-0808">Transferase</keyword>
<keyword evidence="11" id="KW-1185">Reference proteome</keyword>
<feature type="domain" description="PAC" evidence="9">
    <location>
        <begin position="355"/>
        <end position="407"/>
    </location>
</feature>
<evidence type="ECO:0000313" key="10">
    <source>
        <dbReference type="EMBL" id="OAN53692.1"/>
    </source>
</evidence>
<dbReference type="InterPro" id="IPR003594">
    <property type="entry name" value="HATPase_dom"/>
</dbReference>
<organism evidence="10 11">
    <name type="scientific">Paramagnetospirillum marisnigri</name>
    <dbReference type="NCBI Taxonomy" id="1285242"/>
    <lineage>
        <taxon>Bacteria</taxon>
        <taxon>Pseudomonadati</taxon>
        <taxon>Pseudomonadota</taxon>
        <taxon>Alphaproteobacteria</taxon>
        <taxon>Rhodospirillales</taxon>
        <taxon>Magnetospirillaceae</taxon>
        <taxon>Paramagnetospirillum</taxon>
    </lineage>
</organism>
<dbReference type="InterPro" id="IPR052162">
    <property type="entry name" value="Sensor_kinase/Photoreceptor"/>
</dbReference>
<dbReference type="PANTHER" id="PTHR43304">
    <property type="entry name" value="PHYTOCHROME-LIKE PROTEIN CPH1"/>
    <property type="match status" value="1"/>
</dbReference>
<evidence type="ECO:0000256" key="2">
    <source>
        <dbReference type="ARBA" id="ARBA00012438"/>
    </source>
</evidence>
<evidence type="ECO:0000259" key="7">
    <source>
        <dbReference type="PROSITE" id="PS50109"/>
    </source>
</evidence>
<comment type="caution">
    <text evidence="10">The sequence shown here is derived from an EMBL/GenBank/DDBJ whole genome shotgun (WGS) entry which is preliminary data.</text>
</comment>
<dbReference type="CDD" id="cd00082">
    <property type="entry name" value="HisKA"/>
    <property type="match status" value="1"/>
</dbReference>
<feature type="domain" description="PAS" evidence="8">
    <location>
        <begin position="533"/>
        <end position="578"/>
    </location>
</feature>
<dbReference type="Proteomes" id="UP000078428">
    <property type="component" value="Unassembled WGS sequence"/>
</dbReference>
<dbReference type="InterPro" id="IPR003661">
    <property type="entry name" value="HisK_dim/P_dom"/>
</dbReference>
<dbReference type="PANTHER" id="PTHR43304:SF1">
    <property type="entry name" value="PAC DOMAIN-CONTAINING PROTEIN"/>
    <property type="match status" value="1"/>
</dbReference>
<evidence type="ECO:0000256" key="3">
    <source>
        <dbReference type="ARBA" id="ARBA00022553"/>
    </source>
</evidence>
<dbReference type="SMART" id="SM00388">
    <property type="entry name" value="HisKA"/>
    <property type="match status" value="1"/>
</dbReference>
<dbReference type="InterPro" id="IPR036890">
    <property type="entry name" value="HATPase_C_sf"/>
</dbReference>
<dbReference type="EC" id="2.7.13.3" evidence="2"/>
<dbReference type="EMBL" id="LWQT01000039">
    <property type="protein sequence ID" value="OAN53692.1"/>
    <property type="molecule type" value="Genomic_DNA"/>
</dbReference>
<accession>A0A178MWJ4</accession>
<feature type="domain" description="PAS" evidence="8">
    <location>
        <begin position="140"/>
        <end position="186"/>
    </location>
</feature>
<feature type="domain" description="PAC" evidence="9">
    <location>
        <begin position="211"/>
        <end position="265"/>
    </location>
</feature>
<dbReference type="Pfam" id="PF02518">
    <property type="entry name" value="HATPase_c"/>
    <property type="match status" value="1"/>
</dbReference>
<dbReference type="Gene3D" id="3.30.450.20">
    <property type="entry name" value="PAS domain"/>
    <property type="match status" value="5"/>
</dbReference>
<dbReference type="SUPFAM" id="SSF55874">
    <property type="entry name" value="ATPase domain of HSP90 chaperone/DNA topoisomerase II/histidine kinase"/>
    <property type="match status" value="1"/>
</dbReference>
<evidence type="ECO:0000256" key="5">
    <source>
        <dbReference type="ARBA" id="ARBA00022777"/>
    </source>
</evidence>
<dbReference type="Pfam" id="PF08448">
    <property type="entry name" value="PAS_4"/>
    <property type="match status" value="1"/>
</dbReference>
<gene>
    <name evidence="10" type="ORF">A6A04_13895</name>
</gene>
<dbReference type="PROSITE" id="PS50112">
    <property type="entry name" value="PAS"/>
    <property type="match status" value="3"/>
</dbReference>
<dbReference type="SMART" id="SM00091">
    <property type="entry name" value="PAS"/>
    <property type="match status" value="5"/>
</dbReference>
<dbReference type="AlphaFoldDB" id="A0A178MWJ4"/>
<evidence type="ECO:0000259" key="8">
    <source>
        <dbReference type="PROSITE" id="PS50112"/>
    </source>
</evidence>
<dbReference type="PROSITE" id="PS50109">
    <property type="entry name" value="HIS_KIN"/>
    <property type="match status" value="1"/>
</dbReference>
<sequence>MGMFHWLRRLMPLPIVAKRNSDDRHRGLFTGSKVAMLLIDPEDGVIVDANPAAAAFYGWSLDQLVGMRITDINTADPAEVAAEMARARSESRNHFFFHHRLASGEIRDVEVHSGPVVHEGRMVLLSLVHDVTDRIRLERERQRLAMAVEQSPASIVITMPDGSIDYVNEAFSRVTGYSRDEVIGQNPRILKSGDTTEEEYRAIWAELTAGRPWSGTFHNRRKNGDLYWEHARIFPILGADGVISHYVGIKEDITQRKLDEQMIQGLNLRYQGVLSAASEVAIIATDSRGVITVFNRGAEKMLGYAAEEMVGRLTPASFHLAEEVSERSAELSLELNQPVEGFQTFVAIAERCGSEKREWTYRRKDGELIIVSLVVTPVRSAANEITGYLGVAVDVTERRAAERRLRESEERFRTLVEGTTDWVWETDDQHRFNWFSPSFRTILCSGYDHLLGRRRWDVASERYEIDPRVWQAHIEDLSAHRSFRDFRYWLRLDNGEAKWVSVSGSPRFGDDGGFLGYRGSGTDITFEAAATLRLKMLSTVVEQSPVSVVITDPDGLMEYVNAHFTAVTGYGSTEVIGRYASLVASGETSPEVYEDMWKTISDGRQWRGEVKNRKKNGETHWEVLAISPIFNDEHQLVHYVGIKEDITYRKEAESRISEANRELSQQAARLQAVNAELEQFAYVASHDLRQPLRMVSSYLTLIERRLGNAMTEELKSFFDFAVGGARRMDRLILDLLDYSRTGRRANPMEPVDLAAAADEALGNLKVAVAETEATIELVDPLPSVTGDGMELTRLFQNLIGNAIKYRSPDRRPVVRIGCRGDQQEWTISVTDNGIGIRPQDHDRAFMIFQRLVAQDAYEGTGIGLAVCRKIVENHGGRIWIEDVPDGGSRFCFTLPRAKA</sequence>
<dbReference type="PRINTS" id="PR00344">
    <property type="entry name" value="BCTRLSENSOR"/>
</dbReference>
<dbReference type="SMART" id="SM00086">
    <property type="entry name" value="PAC"/>
    <property type="match status" value="5"/>
</dbReference>
<feature type="domain" description="PAC" evidence="9">
    <location>
        <begin position="484"/>
        <end position="536"/>
    </location>
</feature>
<dbReference type="SUPFAM" id="SSF55785">
    <property type="entry name" value="PYP-like sensor domain (PAS domain)"/>
    <property type="match status" value="5"/>
</dbReference>
<dbReference type="InterPro" id="IPR004358">
    <property type="entry name" value="Sig_transdc_His_kin-like_C"/>
</dbReference>
<dbReference type="FunFam" id="3.30.565.10:FF:000006">
    <property type="entry name" value="Sensor histidine kinase WalK"/>
    <property type="match status" value="1"/>
</dbReference>
<keyword evidence="6" id="KW-0175">Coiled coil</keyword>
<evidence type="ECO:0000256" key="4">
    <source>
        <dbReference type="ARBA" id="ARBA00022679"/>
    </source>
</evidence>
<dbReference type="InterPro" id="IPR000700">
    <property type="entry name" value="PAS-assoc_C"/>
</dbReference>
<dbReference type="Gene3D" id="3.30.565.10">
    <property type="entry name" value="Histidine kinase-like ATPase, C-terminal domain"/>
    <property type="match status" value="1"/>
</dbReference>
<dbReference type="Pfam" id="PF13426">
    <property type="entry name" value="PAS_9"/>
    <property type="match status" value="4"/>
</dbReference>
<keyword evidence="3" id="KW-0597">Phosphoprotein</keyword>
<reference evidence="10 11" key="1">
    <citation type="submission" date="2016-04" db="EMBL/GenBank/DDBJ databases">
        <title>Draft genome sequence of freshwater magnetotactic bacteria Magnetospirillum marisnigri SP-1 and Magnetospirillum moscoviense BB-1.</title>
        <authorList>
            <person name="Koziaeva V."/>
            <person name="Dziuba M.V."/>
            <person name="Ivanov T.M."/>
            <person name="Kuznetsov B."/>
            <person name="Grouzdev D.S."/>
        </authorList>
    </citation>
    <scope>NUCLEOTIDE SEQUENCE [LARGE SCALE GENOMIC DNA]</scope>
    <source>
        <strain evidence="10 11">SP-1</strain>
    </source>
</reference>
<name>A0A178MWJ4_9PROT</name>
<dbReference type="NCBIfam" id="TIGR00229">
    <property type="entry name" value="sensory_box"/>
    <property type="match status" value="5"/>
</dbReference>
<evidence type="ECO:0000259" key="9">
    <source>
        <dbReference type="PROSITE" id="PS50113"/>
    </source>
</evidence>
<dbReference type="InterPro" id="IPR036097">
    <property type="entry name" value="HisK_dim/P_sf"/>
</dbReference>
<dbReference type="SUPFAM" id="SSF47384">
    <property type="entry name" value="Homodimeric domain of signal transducing histidine kinase"/>
    <property type="match status" value="1"/>
</dbReference>
<dbReference type="SMART" id="SM00387">
    <property type="entry name" value="HATPase_c"/>
    <property type="match status" value="1"/>
</dbReference>
<evidence type="ECO:0000256" key="1">
    <source>
        <dbReference type="ARBA" id="ARBA00000085"/>
    </source>
</evidence>
<dbReference type="InterPro" id="IPR035965">
    <property type="entry name" value="PAS-like_dom_sf"/>
</dbReference>
<dbReference type="Gene3D" id="1.10.287.130">
    <property type="match status" value="1"/>
</dbReference>
<keyword evidence="5" id="KW-0418">Kinase</keyword>
<evidence type="ECO:0000256" key="6">
    <source>
        <dbReference type="SAM" id="Coils"/>
    </source>
</evidence>
<dbReference type="InterPro" id="IPR000014">
    <property type="entry name" value="PAS"/>
</dbReference>
<dbReference type="InterPro" id="IPR013656">
    <property type="entry name" value="PAS_4"/>
</dbReference>
<feature type="domain" description="PAC" evidence="9">
    <location>
        <begin position="606"/>
        <end position="658"/>
    </location>
</feature>
<feature type="coiled-coil region" evidence="6">
    <location>
        <begin position="649"/>
        <end position="680"/>
    </location>
</feature>
<dbReference type="Pfam" id="PF00512">
    <property type="entry name" value="HisKA"/>
    <property type="match status" value="1"/>
</dbReference>
<dbReference type="RefSeq" id="WP_068490112.1">
    <property type="nucleotide sequence ID" value="NZ_LWQT01000039.1"/>
</dbReference>
<dbReference type="InterPro" id="IPR005467">
    <property type="entry name" value="His_kinase_dom"/>
</dbReference>
<feature type="domain" description="Histidine kinase" evidence="7">
    <location>
        <begin position="683"/>
        <end position="898"/>
    </location>
</feature>
<dbReference type="GO" id="GO:0000155">
    <property type="term" value="F:phosphorelay sensor kinase activity"/>
    <property type="evidence" value="ECO:0007669"/>
    <property type="project" value="InterPro"/>
</dbReference>
<dbReference type="PROSITE" id="PS50113">
    <property type="entry name" value="PAC"/>
    <property type="match status" value="4"/>
</dbReference>